<keyword evidence="1" id="KW-0732">Signal</keyword>
<gene>
    <name evidence="3" type="ORF">HBR001_LOCUS2683</name>
</gene>
<feature type="chain" id="PRO_5043807518" description="SCP domain-containing protein" evidence="1">
    <location>
        <begin position="21"/>
        <end position="199"/>
    </location>
</feature>
<sequence>MPSAAPSSLAIVTAIVAATASSIQLGPSTCSAHLRHDCPTTLDPAELQLNDVYTKLLAHVNEERAAHGLAALCASTKLQQAAQRQSEDMAANDFLHHVGSDGSTVPSRIADAEYKWTTIAENVAAGHVDAEAVMGTLMDSTGHRMNILGDYTHFGAGYTYNPDGLHGHYWAQEFATSDSERCDETRLFAQADSFFSSYF</sequence>
<dbReference type="AlphaFoldDB" id="A0AAV0TJJ3"/>
<proteinExistence type="predicted"/>
<name>A0AAV0TJJ3_HYABA</name>
<dbReference type="CDD" id="cd05379">
    <property type="entry name" value="CAP_bacterial"/>
    <property type="match status" value="1"/>
</dbReference>
<dbReference type="PANTHER" id="PTHR31157:SF1">
    <property type="entry name" value="SCP DOMAIN-CONTAINING PROTEIN"/>
    <property type="match status" value="1"/>
</dbReference>
<evidence type="ECO:0000313" key="3">
    <source>
        <dbReference type="EMBL" id="CAI5721690.1"/>
    </source>
</evidence>
<evidence type="ECO:0000256" key="1">
    <source>
        <dbReference type="SAM" id="SignalP"/>
    </source>
</evidence>
<reference evidence="3" key="1">
    <citation type="submission" date="2022-12" db="EMBL/GenBank/DDBJ databases">
        <authorList>
            <person name="Webb A."/>
        </authorList>
    </citation>
    <scope>NUCLEOTIDE SEQUENCE</scope>
    <source>
        <strain evidence="3">Hp1</strain>
    </source>
</reference>
<dbReference type="InterPro" id="IPR035940">
    <property type="entry name" value="CAP_sf"/>
</dbReference>
<dbReference type="Pfam" id="PF00188">
    <property type="entry name" value="CAP"/>
    <property type="match status" value="1"/>
</dbReference>
<dbReference type="PANTHER" id="PTHR31157">
    <property type="entry name" value="SCP DOMAIN-CONTAINING PROTEIN"/>
    <property type="match status" value="1"/>
</dbReference>
<evidence type="ECO:0000259" key="2">
    <source>
        <dbReference type="Pfam" id="PF00188"/>
    </source>
</evidence>
<dbReference type="SUPFAM" id="SSF55797">
    <property type="entry name" value="PR-1-like"/>
    <property type="match status" value="1"/>
</dbReference>
<comment type="caution">
    <text evidence="3">The sequence shown here is derived from an EMBL/GenBank/DDBJ whole genome shotgun (WGS) entry which is preliminary data.</text>
</comment>
<dbReference type="Proteomes" id="UP001162031">
    <property type="component" value="Unassembled WGS sequence"/>
</dbReference>
<feature type="domain" description="SCP" evidence="2">
    <location>
        <begin position="57"/>
        <end position="174"/>
    </location>
</feature>
<accession>A0AAV0TJJ3</accession>
<organism evidence="3 4">
    <name type="scientific">Hyaloperonospora brassicae</name>
    <name type="common">Brassica downy mildew</name>
    <name type="synonym">Peronospora brassicae</name>
    <dbReference type="NCBI Taxonomy" id="162125"/>
    <lineage>
        <taxon>Eukaryota</taxon>
        <taxon>Sar</taxon>
        <taxon>Stramenopiles</taxon>
        <taxon>Oomycota</taxon>
        <taxon>Peronosporomycetes</taxon>
        <taxon>Peronosporales</taxon>
        <taxon>Peronosporaceae</taxon>
        <taxon>Hyaloperonospora</taxon>
    </lineage>
</organism>
<keyword evidence="4" id="KW-1185">Reference proteome</keyword>
<dbReference type="EMBL" id="CANTFL010000389">
    <property type="protein sequence ID" value="CAI5721690.1"/>
    <property type="molecule type" value="Genomic_DNA"/>
</dbReference>
<dbReference type="Gene3D" id="3.40.33.10">
    <property type="entry name" value="CAP"/>
    <property type="match status" value="1"/>
</dbReference>
<dbReference type="InterPro" id="IPR014044">
    <property type="entry name" value="CAP_dom"/>
</dbReference>
<feature type="signal peptide" evidence="1">
    <location>
        <begin position="1"/>
        <end position="20"/>
    </location>
</feature>
<evidence type="ECO:0000313" key="4">
    <source>
        <dbReference type="Proteomes" id="UP001162031"/>
    </source>
</evidence>
<protein>
    <recommendedName>
        <fullName evidence="2">SCP domain-containing protein</fullName>
    </recommendedName>
</protein>